<dbReference type="EMBL" id="GBRH01160425">
    <property type="protein sequence ID" value="JAE37471.1"/>
    <property type="molecule type" value="Transcribed_RNA"/>
</dbReference>
<organism evidence="1">
    <name type="scientific">Arundo donax</name>
    <name type="common">Giant reed</name>
    <name type="synonym">Donax arundinaceus</name>
    <dbReference type="NCBI Taxonomy" id="35708"/>
    <lineage>
        <taxon>Eukaryota</taxon>
        <taxon>Viridiplantae</taxon>
        <taxon>Streptophyta</taxon>
        <taxon>Embryophyta</taxon>
        <taxon>Tracheophyta</taxon>
        <taxon>Spermatophyta</taxon>
        <taxon>Magnoliopsida</taxon>
        <taxon>Liliopsida</taxon>
        <taxon>Poales</taxon>
        <taxon>Poaceae</taxon>
        <taxon>PACMAD clade</taxon>
        <taxon>Arundinoideae</taxon>
        <taxon>Arundineae</taxon>
        <taxon>Arundo</taxon>
    </lineage>
</organism>
<sequence>MVPICVCIAMLEMLSTRVTTVLSPSPSNSIMNALFRVWESL</sequence>
<reference evidence="1" key="2">
    <citation type="journal article" date="2015" name="Data Brief">
        <title>Shoot transcriptome of the giant reed, Arundo donax.</title>
        <authorList>
            <person name="Barrero R.A."/>
            <person name="Guerrero F.D."/>
            <person name="Moolhuijzen P."/>
            <person name="Goolsby J.A."/>
            <person name="Tidwell J."/>
            <person name="Bellgard S.E."/>
            <person name="Bellgard M.I."/>
        </authorList>
    </citation>
    <scope>NUCLEOTIDE SEQUENCE</scope>
    <source>
        <tissue evidence="1">Shoot tissue taken approximately 20 cm above the soil surface</tissue>
    </source>
</reference>
<reference evidence="1" key="1">
    <citation type="submission" date="2014-09" db="EMBL/GenBank/DDBJ databases">
        <authorList>
            <person name="Magalhaes I.L.F."/>
            <person name="Oliveira U."/>
            <person name="Santos F.R."/>
            <person name="Vidigal T.H.D.A."/>
            <person name="Brescovit A.D."/>
            <person name="Santos A.J."/>
        </authorList>
    </citation>
    <scope>NUCLEOTIDE SEQUENCE</scope>
    <source>
        <tissue evidence="1">Shoot tissue taken approximately 20 cm above the soil surface</tissue>
    </source>
</reference>
<evidence type="ECO:0000313" key="1">
    <source>
        <dbReference type="EMBL" id="JAE37471.1"/>
    </source>
</evidence>
<protein>
    <submittedName>
        <fullName evidence="1">Uncharacterized protein</fullName>
    </submittedName>
</protein>
<name>A0A0A9HRF8_ARUDO</name>
<proteinExistence type="predicted"/>
<dbReference type="AlphaFoldDB" id="A0A0A9HRF8"/>
<accession>A0A0A9HRF8</accession>